<dbReference type="Gene3D" id="3.40.250.10">
    <property type="entry name" value="Rhodanese-like domain"/>
    <property type="match status" value="1"/>
</dbReference>
<comment type="caution">
    <text evidence="2">The sequence shown here is derived from an EMBL/GenBank/DDBJ whole genome shotgun (WGS) entry which is preliminary data.</text>
</comment>
<organism evidence="2 3">
    <name type="scientific">Stephania yunnanensis</name>
    <dbReference type="NCBI Taxonomy" id="152371"/>
    <lineage>
        <taxon>Eukaryota</taxon>
        <taxon>Viridiplantae</taxon>
        <taxon>Streptophyta</taxon>
        <taxon>Embryophyta</taxon>
        <taxon>Tracheophyta</taxon>
        <taxon>Spermatophyta</taxon>
        <taxon>Magnoliopsida</taxon>
        <taxon>Ranunculales</taxon>
        <taxon>Menispermaceae</taxon>
        <taxon>Menispermoideae</taxon>
        <taxon>Cissampelideae</taxon>
        <taxon>Stephania</taxon>
    </lineage>
</organism>
<dbReference type="AlphaFoldDB" id="A0AAP0IHF9"/>
<keyword evidence="3" id="KW-1185">Reference proteome</keyword>
<dbReference type="Pfam" id="PF17773">
    <property type="entry name" value="UPF0176_N"/>
    <property type="match status" value="1"/>
</dbReference>
<dbReference type="Gene3D" id="3.30.70.100">
    <property type="match status" value="1"/>
</dbReference>
<dbReference type="InterPro" id="IPR022111">
    <property type="entry name" value="Rhodanese_C"/>
</dbReference>
<name>A0AAP0IHF9_9MAGN</name>
<dbReference type="Pfam" id="PF00581">
    <property type="entry name" value="Rhodanese"/>
    <property type="match status" value="1"/>
</dbReference>
<dbReference type="PROSITE" id="PS50206">
    <property type="entry name" value="RHODANESE_3"/>
    <property type="match status" value="1"/>
</dbReference>
<dbReference type="InterPro" id="IPR001763">
    <property type="entry name" value="Rhodanese-like_dom"/>
</dbReference>
<dbReference type="Proteomes" id="UP001420932">
    <property type="component" value="Unassembled WGS sequence"/>
</dbReference>
<dbReference type="InterPro" id="IPR020936">
    <property type="entry name" value="TrhO"/>
</dbReference>
<dbReference type="InterPro" id="IPR040503">
    <property type="entry name" value="TRHO_N"/>
</dbReference>
<dbReference type="InterPro" id="IPR036873">
    <property type="entry name" value="Rhodanese-like_dom_sf"/>
</dbReference>
<reference evidence="2 3" key="1">
    <citation type="submission" date="2024-01" db="EMBL/GenBank/DDBJ databases">
        <title>Genome assemblies of Stephania.</title>
        <authorList>
            <person name="Yang L."/>
        </authorList>
    </citation>
    <scope>NUCLEOTIDE SEQUENCE [LARGE SCALE GENOMIC DNA]</scope>
    <source>
        <strain evidence="2">YNDBR</strain>
        <tissue evidence="2">Leaf</tissue>
    </source>
</reference>
<dbReference type="PANTHER" id="PTHR43268">
    <property type="entry name" value="THIOSULFATE SULFURTRANSFERASE/RHODANESE-LIKE DOMAIN-CONTAINING PROTEIN 2"/>
    <property type="match status" value="1"/>
</dbReference>
<evidence type="ECO:0000313" key="3">
    <source>
        <dbReference type="Proteomes" id="UP001420932"/>
    </source>
</evidence>
<proteinExistence type="predicted"/>
<dbReference type="SUPFAM" id="SSF52821">
    <property type="entry name" value="Rhodanese/Cell cycle control phosphatase"/>
    <property type="match status" value="1"/>
</dbReference>
<gene>
    <name evidence="2" type="ORF">Syun_021895</name>
</gene>
<dbReference type="SMART" id="SM00450">
    <property type="entry name" value="RHOD"/>
    <property type="match status" value="1"/>
</dbReference>
<accession>A0AAP0IHF9</accession>
<sequence>MVGKAKYEIRNLKGELSRTHAKPMSLPHGWQLCSAYLVEFETAFRHRVGKAPVNRHLTSSIPEINLQGTDQKQGKNNFMLLGIGSAWAILWDAVTRSTDVLCVSATAEMTQGFAFALVVSVSSSIAFAHPPRLPIPKPSSSSSSSSSSSPLLHIGSNIRSRRSPILQLQLKPKTLISPISASSSTTTTTTTQSSLLHQHIFVVVNFYCFVFIKDPEELVAEHLSFLQGRDVRGRIYVNEQGINAQYSGPSADALAYVEWLKEGSRFSDILVQISPALDGHAFPRLKLRYKPSLLEGGISHLPLHDLSMRATPLAPFEWRKKLEAVNNVNEAPGSHLDKKFILLDVRNGYEWDIGHFRGAHRPNVDCFRSTSFGLSEPQVEASDPLAGVDKENTQVLMYCTGGIRCDIYSVILRKKGFHNLFTLKGGVSHYLEKEGPVEWTGNLFVFDSRLSLPPSAYKPDVVTQSNSPQEESDTDTFARCYICRSHLSELRHRNCANLDCNRLYLCCPKCLSEVQGCCCSNCKSAPRLRPVLPGFRRYDKWHLYRDMELENPSVA</sequence>
<dbReference type="Pfam" id="PF12368">
    <property type="entry name" value="Rhodanese_C"/>
    <property type="match status" value="1"/>
</dbReference>
<protein>
    <recommendedName>
        <fullName evidence="1">Rhodanese domain-containing protein</fullName>
    </recommendedName>
</protein>
<evidence type="ECO:0000259" key="1">
    <source>
        <dbReference type="PROSITE" id="PS50206"/>
    </source>
</evidence>
<evidence type="ECO:0000313" key="2">
    <source>
        <dbReference type="EMBL" id="KAK9115098.1"/>
    </source>
</evidence>
<dbReference type="CDD" id="cd01518">
    <property type="entry name" value="RHOD_YceA"/>
    <property type="match status" value="1"/>
</dbReference>
<dbReference type="PANTHER" id="PTHR43268:SF3">
    <property type="entry name" value="RHODANESE-LIKE DOMAIN-CONTAINING PROTEIN 7-RELATED"/>
    <property type="match status" value="1"/>
</dbReference>
<dbReference type="EMBL" id="JBBNAF010000009">
    <property type="protein sequence ID" value="KAK9115098.1"/>
    <property type="molecule type" value="Genomic_DNA"/>
</dbReference>
<feature type="domain" description="Rhodanese" evidence="1">
    <location>
        <begin position="336"/>
        <end position="439"/>
    </location>
</feature>